<proteinExistence type="predicted"/>
<dbReference type="RefSeq" id="XP_042924967.1">
    <property type="nucleotide sequence ID" value="XM_043061709.1"/>
</dbReference>
<sequence>MAPGGDTAVPCRWSDPAAGQACTSTCLGTTVTTSSSNSINDLLYCCDSTIDGSSSGNSSSRFARAHTGDAGRCSDGGGGGGAGGIAATSLREALLGLGLELGSLGAAASALPFIHTAALTAAACGSSGGGGAVGGGAAAECPPQPAAAAAKERQPQPEYGKIMAVEDLLDPQARGCAGTDGGGGGGRGLYRTYGMWAEAAAAKAAQAAAMVVGKGRLAPAAAARVGSNGCGGGRGGGGSKAASCLLGVDLLLQHLALAAAEVTAAAAAATSPPPPPAAAAAAAATAATSSPGVPTSVPSADAVGTSPQRQEQLRAWTGAGVSGGCRTVGPPPVAAGADAAAAGAQSCYSRGFEADLKTVVLPAAAAASAAITTGSPRCVGHGVGHEASGVGNGGADGVAAMSPAGRAADVPQQRRRPLLARLLGACIRGQ</sequence>
<dbReference type="Proteomes" id="UP000006906">
    <property type="component" value="Chromosome 4"/>
</dbReference>
<gene>
    <name evidence="2" type="ORF">CHLRE_04g216811v5</name>
</gene>
<dbReference type="KEGG" id="cre:CHLRE_04g216811v5"/>
<feature type="region of interest" description="Disordered" evidence="1">
    <location>
        <begin position="288"/>
        <end position="313"/>
    </location>
</feature>
<feature type="compositionally biased region" description="Low complexity" evidence="1">
    <location>
        <begin position="288"/>
        <end position="299"/>
    </location>
</feature>
<accession>A0A2K3DTA8</accession>
<dbReference type="EMBL" id="CM008965">
    <property type="protein sequence ID" value="PNW83765.1"/>
    <property type="molecule type" value="Genomic_DNA"/>
</dbReference>
<name>A0A2K3DTA8_CHLRE</name>
<dbReference type="AlphaFoldDB" id="A0A2K3DTA8"/>
<protein>
    <submittedName>
        <fullName evidence="2">Uncharacterized protein</fullName>
    </submittedName>
</protein>
<keyword evidence="3" id="KW-1185">Reference proteome</keyword>
<evidence type="ECO:0000313" key="3">
    <source>
        <dbReference type="Proteomes" id="UP000006906"/>
    </source>
</evidence>
<dbReference type="GeneID" id="66053147"/>
<evidence type="ECO:0000313" key="2">
    <source>
        <dbReference type="EMBL" id="PNW83765.1"/>
    </source>
</evidence>
<evidence type="ECO:0000256" key="1">
    <source>
        <dbReference type="SAM" id="MobiDB-lite"/>
    </source>
</evidence>
<dbReference type="InParanoid" id="A0A2K3DTA8"/>
<dbReference type="Gramene" id="PNW83765">
    <property type="protein sequence ID" value="PNW83765"/>
    <property type="gene ID" value="CHLRE_04g216811v5"/>
</dbReference>
<reference evidence="2 3" key="1">
    <citation type="journal article" date="2007" name="Science">
        <title>The Chlamydomonas genome reveals the evolution of key animal and plant functions.</title>
        <authorList>
            <person name="Merchant S.S."/>
            <person name="Prochnik S.E."/>
            <person name="Vallon O."/>
            <person name="Harris E.H."/>
            <person name="Karpowicz S.J."/>
            <person name="Witman G.B."/>
            <person name="Terry A."/>
            <person name="Salamov A."/>
            <person name="Fritz-Laylin L.K."/>
            <person name="Marechal-Drouard L."/>
            <person name="Marshall W.F."/>
            <person name="Qu L.H."/>
            <person name="Nelson D.R."/>
            <person name="Sanderfoot A.A."/>
            <person name="Spalding M.H."/>
            <person name="Kapitonov V.V."/>
            <person name="Ren Q."/>
            <person name="Ferris P."/>
            <person name="Lindquist E."/>
            <person name="Shapiro H."/>
            <person name="Lucas S.M."/>
            <person name="Grimwood J."/>
            <person name="Schmutz J."/>
            <person name="Cardol P."/>
            <person name="Cerutti H."/>
            <person name="Chanfreau G."/>
            <person name="Chen C.L."/>
            <person name="Cognat V."/>
            <person name="Croft M.T."/>
            <person name="Dent R."/>
            <person name="Dutcher S."/>
            <person name="Fernandez E."/>
            <person name="Fukuzawa H."/>
            <person name="Gonzalez-Ballester D."/>
            <person name="Gonzalez-Halphen D."/>
            <person name="Hallmann A."/>
            <person name="Hanikenne M."/>
            <person name="Hippler M."/>
            <person name="Inwood W."/>
            <person name="Jabbari K."/>
            <person name="Kalanon M."/>
            <person name="Kuras R."/>
            <person name="Lefebvre P.A."/>
            <person name="Lemaire S.D."/>
            <person name="Lobanov A.V."/>
            <person name="Lohr M."/>
            <person name="Manuell A."/>
            <person name="Meier I."/>
            <person name="Mets L."/>
            <person name="Mittag M."/>
            <person name="Mittelmeier T."/>
            <person name="Moroney J.V."/>
            <person name="Moseley J."/>
            <person name="Napoli C."/>
            <person name="Nedelcu A.M."/>
            <person name="Niyogi K."/>
            <person name="Novoselov S.V."/>
            <person name="Paulsen I.T."/>
            <person name="Pazour G."/>
            <person name="Purton S."/>
            <person name="Ral J.P."/>
            <person name="Riano-Pachon D.M."/>
            <person name="Riekhof W."/>
            <person name="Rymarquis L."/>
            <person name="Schroda M."/>
            <person name="Stern D."/>
            <person name="Umen J."/>
            <person name="Willows R."/>
            <person name="Wilson N."/>
            <person name="Zimmer S.L."/>
            <person name="Allmer J."/>
            <person name="Balk J."/>
            <person name="Bisova K."/>
            <person name="Chen C.J."/>
            <person name="Elias M."/>
            <person name="Gendler K."/>
            <person name="Hauser C."/>
            <person name="Lamb M.R."/>
            <person name="Ledford H."/>
            <person name="Long J.C."/>
            <person name="Minagawa J."/>
            <person name="Page M.D."/>
            <person name="Pan J."/>
            <person name="Pootakham W."/>
            <person name="Roje S."/>
            <person name="Rose A."/>
            <person name="Stahlberg E."/>
            <person name="Terauchi A.M."/>
            <person name="Yang P."/>
            <person name="Ball S."/>
            <person name="Bowler C."/>
            <person name="Dieckmann C.L."/>
            <person name="Gladyshev V.N."/>
            <person name="Green P."/>
            <person name="Jorgensen R."/>
            <person name="Mayfield S."/>
            <person name="Mueller-Roeber B."/>
            <person name="Rajamani S."/>
            <person name="Sayre R.T."/>
            <person name="Brokstein P."/>
            <person name="Dubchak I."/>
            <person name="Goodstein D."/>
            <person name="Hornick L."/>
            <person name="Huang Y.W."/>
            <person name="Jhaveri J."/>
            <person name="Luo Y."/>
            <person name="Martinez D."/>
            <person name="Ngau W.C."/>
            <person name="Otillar B."/>
            <person name="Poliakov A."/>
            <person name="Porter A."/>
            <person name="Szajkowski L."/>
            <person name="Werner G."/>
            <person name="Zhou K."/>
            <person name="Grigoriev I.V."/>
            <person name="Rokhsar D.S."/>
            <person name="Grossman A.R."/>
        </authorList>
    </citation>
    <scope>NUCLEOTIDE SEQUENCE [LARGE SCALE GENOMIC DNA]</scope>
    <source>
        <strain evidence="3">CC-503</strain>
    </source>
</reference>
<organism evidence="2 3">
    <name type="scientific">Chlamydomonas reinhardtii</name>
    <name type="common">Chlamydomonas smithii</name>
    <dbReference type="NCBI Taxonomy" id="3055"/>
    <lineage>
        <taxon>Eukaryota</taxon>
        <taxon>Viridiplantae</taxon>
        <taxon>Chlorophyta</taxon>
        <taxon>core chlorophytes</taxon>
        <taxon>Chlorophyceae</taxon>
        <taxon>CS clade</taxon>
        <taxon>Chlamydomonadales</taxon>
        <taxon>Chlamydomonadaceae</taxon>
        <taxon>Chlamydomonas</taxon>
    </lineage>
</organism>